<evidence type="ECO:0000313" key="1">
    <source>
        <dbReference type="EMBL" id="TVZ01199.1"/>
    </source>
</evidence>
<gene>
    <name evidence="1" type="ORF">EAS64_33490</name>
</gene>
<dbReference type="OrthoDB" id="3483393at2"/>
<dbReference type="AlphaFoldDB" id="A0A6P2BQ21"/>
<name>A0A6P2BQ21_9ACTN</name>
<evidence type="ECO:0000313" key="2">
    <source>
        <dbReference type="Proteomes" id="UP000460272"/>
    </source>
</evidence>
<dbReference type="EMBL" id="RPFW01000007">
    <property type="protein sequence ID" value="TVZ01199.1"/>
    <property type="molecule type" value="Genomic_DNA"/>
</dbReference>
<protein>
    <submittedName>
        <fullName evidence="1">Uncharacterized protein</fullName>
    </submittedName>
</protein>
<dbReference type="RefSeq" id="WP_145859572.1">
    <property type="nucleotide sequence ID" value="NZ_RPFW01000007.1"/>
</dbReference>
<dbReference type="Proteomes" id="UP000460272">
    <property type="component" value="Unassembled WGS sequence"/>
</dbReference>
<reference evidence="1 2" key="1">
    <citation type="submission" date="2018-11" db="EMBL/GenBank/DDBJ databases">
        <title>Trebonia kvetii gen.nov., sp.nov., a novel acidophilic actinobacterium, and proposal of the new actinobacterial family Treboniaceae fam. nov.</title>
        <authorList>
            <person name="Rapoport D."/>
            <person name="Sagova-Mareckova M."/>
            <person name="Sedlacek I."/>
            <person name="Provaznik J."/>
            <person name="Kralova S."/>
            <person name="Pavlinic D."/>
            <person name="Benes V."/>
            <person name="Kopecky J."/>
        </authorList>
    </citation>
    <scope>NUCLEOTIDE SEQUENCE [LARGE SCALE GENOMIC DNA]</scope>
    <source>
        <strain evidence="1 2">15Tr583</strain>
    </source>
</reference>
<accession>A0A6P2BQ21</accession>
<proteinExistence type="predicted"/>
<keyword evidence="2" id="KW-1185">Reference proteome</keyword>
<sequence>MSAQPSEHDGHDVIHLGGEAAVVVPVHEYRTLKALKDRAAPGELDEAETDAAIAEYEEWVAAGRPGEMTHEEAMARLLADQ</sequence>
<organism evidence="1 2">
    <name type="scientific">Trebonia kvetii</name>
    <dbReference type="NCBI Taxonomy" id="2480626"/>
    <lineage>
        <taxon>Bacteria</taxon>
        <taxon>Bacillati</taxon>
        <taxon>Actinomycetota</taxon>
        <taxon>Actinomycetes</taxon>
        <taxon>Streptosporangiales</taxon>
        <taxon>Treboniaceae</taxon>
        <taxon>Trebonia</taxon>
    </lineage>
</organism>
<comment type="caution">
    <text evidence="1">The sequence shown here is derived from an EMBL/GenBank/DDBJ whole genome shotgun (WGS) entry which is preliminary data.</text>
</comment>